<dbReference type="RefSeq" id="WP_161868645.1">
    <property type="nucleotide sequence ID" value="NZ_MAEI02000001.1"/>
</dbReference>
<name>A0ABV0F859_9ENTE</name>
<gene>
    <name evidence="1" type="ORF">BAU18_002901</name>
</gene>
<evidence type="ECO:0000313" key="1">
    <source>
        <dbReference type="EMBL" id="MEO1783281.1"/>
    </source>
</evidence>
<organism evidence="1 2">
    <name type="scientific">Enterococcus diestrammenae</name>
    <dbReference type="NCBI Taxonomy" id="1155073"/>
    <lineage>
        <taxon>Bacteria</taxon>
        <taxon>Bacillati</taxon>
        <taxon>Bacillota</taxon>
        <taxon>Bacilli</taxon>
        <taxon>Lactobacillales</taxon>
        <taxon>Enterococcaceae</taxon>
        <taxon>Enterococcus</taxon>
    </lineage>
</organism>
<comment type="caution">
    <text evidence="1">The sequence shown here is derived from an EMBL/GenBank/DDBJ whole genome shotgun (WGS) entry which is preliminary data.</text>
</comment>
<protein>
    <submittedName>
        <fullName evidence="1">Uncharacterized protein</fullName>
    </submittedName>
</protein>
<sequence length="45" mass="5506">MTYEKIIQQLESIQDNLMDIEDYNEEAYRAIQKAINYIYFNLLDE</sequence>
<dbReference type="Proteomes" id="UP001429357">
    <property type="component" value="Unassembled WGS sequence"/>
</dbReference>
<proteinExistence type="predicted"/>
<reference evidence="1" key="2">
    <citation type="submission" date="2024-02" db="EMBL/GenBank/DDBJ databases">
        <title>The Genome Sequence of Enterococcus diestrammenae JM9A.</title>
        <authorList>
            <person name="Earl A."/>
            <person name="Manson A."/>
            <person name="Gilmore M."/>
            <person name="Sanders J."/>
            <person name="Shea T."/>
            <person name="Howe W."/>
            <person name="Livny J."/>
            <person name="Cuomo C."/>
            <person name="Neafsey D."/>
            <person name="Birren B."/>
        </authorList>
    </citation>
    <scope>NUCLEOTIDE SEQUENCE</scope>
    <source>
        <strain evidence="1">JM9A</strain>
    </source>
</reference>
<evidence type="ECO:0000313" key="2">
    <source>
        <dbReference type="Proteomes" id="UP001429357"/>
    </source>
</evidence>
<dbReference type="EMBL" id="MAEI02000001">
    <property type="protein sequence ID" value="MEO1783281.1"/>
    <property type="molecule type" value="Genomic_DNA"/>
</dbReference>
<keyword evidence="2" id="KW-1185">Reference proteome</keyword>
<accession>A0ABV0F859</accession>
<reference evidence="1" key="1">
    <citation type="submission" date="2016-06" db="EMBL/GenBank/DDBJ databases">
        <authorList>
            <person name="Van Tyne D."/>
        </authorList>
    </citation>
    <scope>NUCLEOTIDE SEQUENCE</scope>
    <source>
        <strain evidence="1">JM9A</strain>
    </source>
</reference>